<proteinExistence type="predicted"/>
<organism evidence="2 3">
    <name type="scientific">Kibdelosporangium lantanae</name>
    <dbReference type="NCBI Taxonomy" id="1497396"/>
    <lineage>
        <taxon>Bacteria</taxon>
        <taxon>Bacillati</taxon>
        <taxon>Actinomycetota</taxon>
        <taxon>Actinomycetes</taxon>
        <taxon>Pseudonocardiales</taxon>
        <taxon>Pseudonocardiaceae</taxon>
        <taxon>Kibdelosporangium</taxon>
    </lineage>
</organism>
<dbReference type="SUPFAM" id="SSF117856">
    <property type="entry name" value="AF0104/ALDC/Ptd012-like"/>
    <property type="match status" value="1"/>
</dbReference>
<feature type="domain" description="PPC" evidence="1">
    <location>
        <begin position="1"/>
        <end position="109"/>
    </location>
</feature>
<evidence type="ECO:0000313" key="3">
    <source>
        <dbReference type="Proteomes" id="UP001597045"/>
    </source>
</evidence>
<evidence type="ECO:0000259" key="1">
    <source>
        <dbReference type="PROSITE" id="PS51742"/>
    </source>
</evidence>
<dbReference type="Gene3D" id="3.30.1330.80">
    <property type="entry name" value="Hypothetical protein, similar to alpha- acetolactate decarboxylase, domain 2"/>
    <property type="match status" value="1"/>
</dbReference>
<dbReference type="EMBL" id="JBHTIS010000363">
    <property type="protein sequence ID" value="MFD1045635.1"/>
    <property type="molecule type" value="Genomic_DNA"/>
</dbReference>
<evidence type="ECO:0000313" key="2">
    <source>
        <dbReference type="EMBL" id="MFD1045635.1"/>
    </source>
</evidence>
<name>A0ABW3M6W0_9PSEU</name>
<reference evidence="3" key="1">
    <citation type="journal article" date="2019" name="Int. J. Syst. Evol. Microbiol.">
        <title>The Global Catalogue of Microorganisms (GCM) 10K type strain sequencing project: providing services to taxonomists for standard genome sequencing and annotation.</title>
        <authorList>
            <consortium name="The Broad Institute Genomics Platform"/>
            <consortium name="The Broad Institute Genome Sequencing Center for Infectious Disease"/>
            <person name="Wu L."/>
            <person name="Ma J."/>
        </authorList>
    </citation>
    <scope>NUCLEOTIDE SEQUENCE [LARGE SCALE GENOMIC DNA]</scope>
    <source>
        <strain evidence="3">JCM 31486</strain>
    </source>
</reference>
<protein>
    <submittedName>
        <fullName evidence="2">PCC domain-containing protein</fullName>
    </submittedName>
</protein>
<keyword evidence="3" id="KW-1185">Reference proteome</keyword>
<dbReference type="Proteomes" id="UP001597045">
    <property type="component" value="Unassembled WGS sequence"/>
</dbReference>
<comment type="caution">
    <text evidence="2">The sequence shown here is derived from an EMBL/GenBank/DDBJ whole genome shotgun (WGS) entry which is preliminary data.</text>
</comment>
<accession>A0ABW3M6W0</accession>
<dbReference type="PROSITE" id="PS51742">
    <property type="entry name" value="PPC"/>
    <property type="match status" value="1"/>
</dbReference>
<dbReference type="InterPro" id="IPR005175">
    <property type="entry name" value="PPC_dom"/>
</dbReference>
<gene>
    <name evidence="2" type="ORF">ACFQ1S_08660</name>
</gene>
<dbReference type="Pfam" id="PF03479">
    <property type="entry name" value="PCC"/>
    <property type="match status" value="1"/>
</dbReference>
<sequence>MFVFEVNDGELMESLAEQAKEHGVTNGAIVSLIGGVDRFTVSTMPADDATKDVITDYELPAEMHGSGEIKDGTVHVHATMAVAGDRAVSGHLHRAHIGTWFARAYVTPV</sequence>